<evidence type="ECO:0000313" key="2">
    <source>
        <dbReference type="EMBL" id="OON22831.1"/>
    </source>
</evidence>
<proteinExistence type="predicted"/>
<evidence type="ECO:0000259" key="1">
    <source>
        <dbReference type="SMART" id="SM00128"/>
    </source>
</evidence>
<reference evidence="2 3" key="1">
    <citation type="submission" date="2015-03" db="EMBL/GenBank/DDBJ databases">
        <title>Draft genome of the nematode, Opisthorchis viverrini.</title>
        <authorList>
            <person name="Mitreva M."/>
        </authorList>
    </citation>
    <scope>NUCLEOTIDE SEQUENCE [LARGE SCALE GENOMIC DNA]</scope>
    <source>
        <strain evidence="2">Khon Kaen</strain>
    </source>
</reference>
<keyword evidence="2" id="KW-0378">Hydrolase</keyword>
<feature type="domain" description="Inositol polyphosphate-related phosphatase" evidence="1">
    <location>
        <begin position="3"/>
        <end position="224"/>
    </location>
</feature>
<dbReference type="GO" id="GO:0004439">
    <property type="term" value="F:phosphatidylinositol-4,5-bisphosphate 5-phosphatase activity"/>
    <property type="evidence" value="ECO:0007669"/>
    <property type="project" value="TreeGrafter"/>
</dbReference>
<dbReference type="Gene3D" id="3.60.10.10">
    <property type="entry name" value="Endonuclease/exonuclease/phosphatase"/>
    <property type="match status" value="1"/>
</dbReference>
<dbReference type="Proteomes" id="UP000243686">
    <property type="component" value="Unassembled WGS sequence"/>
</dbReference>
<sequence length="470" mass="53327">MQGSSQKISSSWFLYINPVIKFAKPGRDHPLGSTSLCFVCSHFAAGQSAVRERNEDFHDIVRRLRFPNGQGILSHDYVFWCGDFNYRINLSAPEVKRFVAQSSWLDLLRSDQLTLERQAGSVFRGFDEGMIRFAPTYKYDLFCDDYDTSEKARSPAWTDRVLWRRIRLRFPKLGEDGLLVTSPDSVEDYPWNPGRLLIYNRAELKTSDHRPVGAIFDIDIHVVHPQATRERVFGLYSKNITPGRTLFWAFLRISLPPEGQDGYQLMAHGGGSSNNCELQPAMNFRHLLTVPSFINNKATFIFIRIIRYRLPMNSVDLAKQAQVAAEFLNGYTVPWPNPIGLKQVEGGYNVHLSARLTELGITDGQEESSIKQHSLDTLQRLVEIAEREDSASQEPSIAADVFEALLAESDRLAEQEEIGTCVDMERQAAILNQSGDQDLNDDGALISELVWLLSESFLFHTISSVVCRLW</sequence>
<dbReference type="InterPro" id="IPR036691">
    <property type="entry name" value="Endo/exonu/phosph_ase_sf"/>
</dbReference>
<keyword evidence="2" id="KW-0269">Exonuclease</keyword>
<organism evidence="2 3">
    <name type="scientific">Opisthorchis viverrini</name>
    <name type="common">Southeast Asian liver fluke</name>
    <dbReference type="NCBI Taxonomy" id="6198"/>
    <lineage>
        <taxon>Eukaryota</taxon>
        <taxon>Metazoa</taxon>
        <taxon>Spiralia</taxon>
        <taxon>Lophotrochozoa</taxon>
        <taxon>Platyhelminthes</taxon>
        <taxon>Trematoda</taxon>
        <taxon>Digenea</taxon>
        <taxon>Opisthorchiida</taxon>
        <taxon>Opisthorchiata</taxon>
        <taxon>Opisthorchiidae</taxon>
        <taxon>Opisthorchis</taxon>
    </lineage>
</organism>
<dbReference type="InterPro" id="IPR046985">
    <property type="entry name" value="IP5"/>
</dbReference>
<dbReference type="GO" id="GO:0004519">
    <property type="term" value="F:endonuclease activity"/>
    <property type="evidence" value="ECO:0007669"/>
    <property type="project" value="UniProtKB-KW"/>
</dbReference>
<dbReference type="EMBL" id="KV891673">
    <property type="protein sequence ID" value="OON22831.1"/>
    <property type="molecule type" value="Genomic_DNA"/>
</dbReference>
<dbReference type="GO" id="GO:0048488">
    <property type="term" value="P:synaptic vesicle endocytosis"/>
    <property type="evidence" value="ECO:0007669"/>
    <property type="project" value="TreeGrafter"/>
</dbReference>
<dbReference type="Pfam" id="PF22669">
    <property type="entry name" value="Exo_endo_phos2"/>
    <property type="match status" value="1"/>
</dbReference>
<protein>
    <submittedName>
        <fullName evidence="2">Endonuclease/exonuclease/phosphatase family protein</fullName>
    </submittedName>
</protein>
<dbReference type="SMART" id="SM00128">
    <property type="entry name" value="IPPc"/>
    <property type="match status" value="1"/>
</dbReference>
<accession>A0A1S8X804</accession>
<dbReference type="AlphaFoldDB" id="A0A1S8X804"/>
<name>A0A1S8X804_OPIVI</name>
<keyword evidence="2" id="KW-0255">Endonuclease</keyword>
<evidence type="ECO:0000313" key="3">
    <source>
        <dbReference type="Proteomes" id="UP000243686"/>
    </source>
</evidence>
<dbReference type="GO" id="GO:0004527">
    <property type="term" value="F:exonuclease activity"/>
    <property type="evidence" value="ECO:0007669"/>
    <property type="project" value="UniProtKB-KW"/>
</dbReference>
<dbReference type="SUPFAM" id="SSF56219">
    <property type="entry name" value="DNase I-like"/>
    <property type="match status" value="1"/>
</dbReference>
<dbReference type="PANTHER" id="PTHR11200:SF257">
    <property type="entry name" value="PHOSPHOINOSITIDE 5-PHOSPHATASE"/>
    <property type="match status" value="1"/>
</dbReference>
<keyword evidence="2" id="KW-0540">Nuclease</keyword>
<keyword evidence="3" id="KW-1185">Reference proteome</keyword>
<gene>
    <name evidence="2" type="ORF">X801_01270</name>
</gene>
<dbReference type="PANTHER" id="PTHR11200">
    <property type="entry name" value="INOSITOL 5-PHOSPHATASE"/>
    <property type="match status" value="1"/>
</dbReference>
<dbReference type="InterPro" id="IPR000300">
    <property type="entry name" value="IPPc"/>
</dbReference>
<dbReference type="GO" id="GO:0046856">
    <property type="term" value="P:phosphatidylinositol dephosphorylation"/>
    <property type="evidence" value="ECO:0007669"/>
    <property type="project" value="InterPro"/>
</dbReference>
<dbReference type="GO" id="GO:0098793">
    <property type="term" value="C:presynapse"/>
    <property type="evidence" value="ECO:0007669"/>
    <property type="project" value="GOC"/>
</dbReference>